<gene>
    <name evidence="1" type="ORF">GR328_13585</name>
</gene>
<evidence type="ECO:0000313" key="1">
    <source>
        <dbReference type="EMBL" id="MXQ12473.1"/>
    </source>
</evidence>
<protein>
    <submittedName>
        <fullName evidence="1">Uncharacterized protein</fullName>
    </submittedName>
</protein>
<reference evidence="1 2" key="2">
    <citation type="submission" date="2020-01" db="EMBL/GenBank/DDBJ databases">
        <title>Microvirga sp. nov., an arsenate reduction bacterium isolated from Tibet hotspring sediments.</title>
        <authorList>
            <person name="Xian W.-D."/>
            <person name="Li W.-J."/>
        </authorList>
    </citation>
    <scope>NUCLEOTIDE SEQUENCE [LARGE SCALE GENOMIC DNA]</scope>
    <source>
        <strain evidence="1 2">KCTC 23863</strain>
    </source>
</reference>
<proteinExistence type="predicted"/>
<dbReference type="OrthoDB" id="8020360at2"/>
<name>A0A7X3MSL3_9HYPH</name>
<comment type="caution">
    <text evidence="1">The sequence shown here is derived from an EMBL/GenBank/DDBJ whole genome shotgun (WGS) entry which is preliminary data.</text>
</comment>
<evidence type="ECO:0000313" key="2">
    <source>
        <dbReference type="Proteomes" id="UP000436483"/>
    </source>
</evidence>
<dbReference type="EMBL" id="WURB01000008">
    <property type="protein sequence ID" value="MXQ12473.1"/>
    <property type="molecule type" value="Genomic_DNA"/>
</dbReference>
<keyword evidence="2" id="KW-1185">Reference proteome</keyword>
<accession>A0A7X3MSL3</accession>
<dbReference type="Proteomes" id="UP000436483">
    <property type="component" value="Unassembled WGS sequence"/>
</dbReference>
<sequence>MTYSRDTTAISEITGQAVNTWSEEWQHECEARAVLKMSKEERDRFFNGKKDADGKTIDRGVISIRGLKSAEQIRTTVERMQVARG</sequence>
<dbReference type="Pfam" id="PF24751">
    <property type="entry name" value="DUF7696"/>
    <property type="match status" value="1"/>
</dbReference>
<dbReference type="AlphaFoldDB" id="A0A7X3MSL3"/>
<reference evidence="1 2" key="1">
    <citation type="submission" date="2019-12" db="EMBL/GenBank/DDBJ databases">
        <authorList>
            <person name="Yuan C.-G."/>
        </authorList>
    </citation>
    <scope>NUCLEOTIDE SEQUENCE [LARGE SCALE GENOMIC DNA]</scope>
    <source>
        <strain evidence="1 2">KCTC 23863</strain>
    </source>
</reference>
<organism evidence="1 2">
    <name type="scientific">Microvirga makkahensis</name>
    <dbReference type="NCBI Taxonomy" id="1128670"/>
    <lineage>
        <taxon>Bacteria</taxon>
        <taxon>Pseudomonadati</taxon>
        <taxon>Pseudomonadota</taxon>
        <taxon>Alphaproteobacteria</taxon>
        <taxon>Hyphomicrobiales</taxon>
        <taxon>Methylobacteriaceae</taxon>
        <taxon>Microvirga</taxon>
    </lineage>
</organism>
<dbReference type="InterPro" id="IPR056113">
    <property type="entry name" value="DUF7696"/>
</dbReference>